<reference evidence="1 2" key="1">
    <citation type="submission" date="2014-11" db="EMBL/GenBank/DDBJ databases">
        <title>Symbiosis island explosion on the genome of extra-slow-growing strains of soybean bradyrhizobia with massive insertion sequences.</title>
        <authorList>
            <person name="Iida T."/>
            <person name="Minamisawa K."/>
        </authorList>
    </citation>
    <scope>NUCLEOTIDE SEQUENCE [LARGE SCALE GENOMIC DNA]</scope>
    <source>
        <strain evidence="1 2">NK6</strain>
    </source>
</reference>
<gene>
    <name evidence="1" type="ORF">NK6_9017</name>
</gene>
<evidence type="ECO:0000313" key="1">
    <source>
        <dbReference type="EMBL" id="BAR62161.1"/>
    </source>
</evidence>
<name>A0A0E4BWX4_9BRAD</name>
<accession>A0A0E4BWX4</accession>
<dbReference type="Proteomes" id="UP000063308">
    <property type="component" value="Chromosome"/>
</dbReference>
<dbReference type="AlphaFoldDB" id="A0A0E4BWX4"/>
<dbReference type="InterPro" id="IPR027413">
    <property type="entry name" value="GROEL-like_equatorial_sf"/>
</dbReference>
<dbReference type="EMBL" id="AP014685">
    <property type="protein sequence ID" value="BAR62161.1"/>
    <property type="molecule type" value="Genomic_DNA"/>
</dbReference>
<protein>
    <submittedName>
        <fullName evidence="1">Chaperonin GroEL</fullName>
    </submittedName>
</protein>
<sequence length="43" mass="4683">MPHKQVLFHSAAREKVLRGATLLADAVRVTLGPKSKSVLIQKS</sequence>
<organism evidence="1 2">
    <name type="scientific">Bradyrhizobium diazoefficiens</name>
    <dbReference type="NCBI Taxonomy" id="1355477"/>
    <lineage>
        <taxon>Bacteria</taxon>
        <taxon>Pseudomonadati</taxon>
        <taxon>Pseudomonadota</taxon>
        <taxon>Alphaproteobacteria</taxon>
        <taxon>Hyphomicrobiales</taxon>
        <taxon>Nitrobacteraceae</taxon>
        <taxon>Bradyrhizobium</taxon>
    </lineage>
</organism>
<dbReference type="SUPFAM" id="SSF48592">
    <property type="entry name" value="GroEL equatorial domain-like"/>
    <property type="match status" value="1"/>
</dbReference>
<evidence type="ECO:0000313" key="2">
    <source>
        <dbReference type="Proteomes" id="UP000063308"/>
    </source>
</evidence>
<dbReference type="Gene3D" id="1.10.560.10">
    <property type="entry name" value="GroEL-like equatorial domain"/>
    <property type="match status" value="1"/>
</dbReference>
<proteinExistence type="predicted"/>